<dbReference type="EMBL" id="NIRR01000016">
    <property type="protein sequence ID" value="OWP63080.1"/>
    <property type="molecule type" value="Genomic_DNA"/>
</dbReference>
<reference evidence="2 3" key="1">
    <citation type="submission" date="2017-06" db="EMBL/GenBank/DDBJ databases">
        <title>Hymenobacter amundsenii sp. nov. isolated from regoliths in Antarctica.</title>
        <authorList>
            <person name="Sedlacek I."/>
            <person name="Kralova S."/>
            <person name="Pantucek R."/>
            <person name="Svec P."/>
            <person name="Holochova P."/>
            <person name="Stankova E."/>
            <person name="Vrbovska V."/>
            <person name="Busse H.-J."/>
        </authorList>
    </citation>
    <scope>NUCLEOTIDE SEQUENCE [LARGE SCALE GENOMIC DNA]</scope>
    <source>
        <strain evidence="2 3">CCM 8682</strain>
    </source>
</reference>
<name>A0A246FKI6_9BACT</name>
<dbReference type="Proteomes" id="UP000197277">
    <property type="component" value="Unassembled WGS sequence"/>
</dbReference>
<keyword evidence="1" id="KW-1133">Transmembrane helix</keyword>
<keyword evidence="3" id="KW-1185">Reference proteome</keyword>
<keyword evidence="1" id="KW-0472">Membrane</keyword>
<accession>A0A246FKI6</accession>
<feature type="transmembrane region" description="Helical" evidence="1">
    <location>
        <begin position="194"/>
        <end position="215"/>
    </location>
</feature>
<feature type="transmembrane region" description="Helical" evidence="1">
    <location>
        <begin position="70"/>
        <end position="89"/>
    </location>
</feature>
<sequence length="246" mass="27756">MTRNLQVVFLILILLGLLAWLIGSSMPAFIPGKSANNLYALQPEYSSGNAAEARKAYYATEEAWRTSRNSWLDVGSGVAISSLTILLFLRANRVQTWARFRRLKTVGKSAFVIWLNAGWALLFASLYWYYYYRSLRGDFRPMADTTAIPLMYGQIALFGGWLASNALFLLAVWPAQLPALLFEKPKYSSWPAMLVDAVVFLPLMFTGLYTVAIIIDGDHLTVPVALLFFYLLIVLRAGYMRAINER</sequence>
<feature type="transmembrane region" description="Helical" evidence="1">
    <location>
        <begin position="110"/>
        <end position="130"/>
    </location>
</feature>
<proteinExistence type="predicted"/>
<evidence type="ECO:0000313" key="2">
    <source>
        <dbReference type="EMBL" id="OWP63080.1"/>
    </source>
</evidence>
<dbReference type="AlphaFoldDB" id="A0A246FKI6"/>
<keyword evidence="1" id="KW-0812">Transmembrane</keyword>
<feature type="transmembrane region" description="Helical" evidence="1">
    <location>
        <begin position="150"/>
        <end position="173"/>
    </location>
</feature>
<protein>
    <submittedName>
        <fullName evidence="2">Uncharacterized protein</fullName>
    </submittedName>
</protein>
<gene>
    <name evidence="2" type="ORF">CDA63_11140</name>
</gene>
<feature type="transmembrane region" description="Helical" evidence="1">
    <location>
        <begin position="221"/>
        <end position="239"/>
    </location>
</feature>
<evidence type="ECO:0000313" key="3">
    <source>
        <dbReference type="Proteomes" id="UP000197277"/>
    </source>
</evidence>
<comment type="caution">
    <text evidence="2">The sequence shown here is derived from an EMBL/GenBank/DDBJ whole genome shotgun (WGS) entry which is preliminary data.</text>
</comment>
<organism evidence="2 3">
    <name type="scientific">Hymenobacter amundsenii</name>
    <dbReference type="NCBI Taxonomy" id="2006685"/>
    <lineage>
        <taxon>Bacteria</taxon>
        <taxon>Pseudomonadati</taxon>
        <taxon>Bacteroidota</taxon>
        <taxon>Cytophagia</taxon>
        <taxon>Cytophagales</taxon>
        <taxon>Hymenobacteraceae</taxon>
        <taxon>Hymenobacter</taxon>
    </lineage>
</organism>
<evidence type="ECO:0000256" key="1">
    <source>
        <dbReference type="SAM" id="Phobius"/>
    </source>
</evidence>